<evidence type="ECO:0000256" key="3">
    <source>
        <dbReference type="ARBA" id="ARBA00022801"/>
    </source>
</evidence>
<dbReference type="RefSeq" id="WP_317487824.1">
    <property type="nucleotide sequence ID" value="NZ_CP136051.1"/>
</dbReference>
<keyword evidence="7" id="KW-1185">Reference proteome</keyword>
<evidence type="ECO:0000256" key="4">
    <source>
        <dbReference type="SAM" id="SignalP"/>
    </source>
</evidence>
<dbReference type="PANTHER" id="PTHR43270">
    <property type="entry name" value="BETA-ALA-HIS DIPEPTIDASE"/>
    <property type="match status" value="1"/>
</dbReference>
<dbReference type="Proteomes" id="UP001302349">
    <property type="component" value="Chromosome"/>
</dbReference>
<dbReference type="InterPro" id="IPR002933">
    <property type="entry name" value="Peptidase_M20"/>
</dbReference>
<sequence>MKQLLLIFAGLLVLPFNTIAQKVTQEKLNQLAMEHGKQSLNTLYELLSLPNDAHYPADIEKNIQWCEKAFANRGFATKRLETSTVPLLLAERKAKKASKTVLIYLQLDGQPVDSTKWFQKSPWIPALKKPDGKGGFTEIDWSNLSGSFDPEWRIFARSTSDSKGAAMAYLTSLDVMEKLKMEPNFNIKVIMDFEEELGSPRLPGAVVAYKEDLKSDMLIIFDGPRHVSNEPTLTFGARGIATITLHTFGPRVAQHSGHYGNYAPNPALNMAQLLGSMKDKDGRVVIPGFYDGITFDEKTKAIMASVPDDEEFIKKKIGIADIDKVGTNYQESIQYPSLNIRGMSSGWVGKEVRTIVPPTATGEIDVRLVMESDPERLIGLIKEHIKSQGYYVIDNREPTEEERMSKSKIVSFDYEVSYKAFRTDYDTEVGQWLVKAMTKAFGTEPIMIRTGGGSIPISPFVTTLGIPAVLVPTVNPDNNQHSPNENIRLGNYVDAIKTFTAIMTEKL</sequence>
<evidence type="ECO:0000313" key="6">
    <source>
        <dbReference type="EMBL" id="WOK05031.1"/>
    </source>
</evidence>
<dbReference type="Pfam" id="PF07687">
    <property type="entry name" value="M20_dimer"/>
    <property type="match status" value="1"/>
</dbReference>
<evidence type="ECO:0000256" key="1">
    <source>
        <dbReference type="ARBA" id="ARBA00022670"/>
    </source>
</evidence>
<proteinExistence type="predicted"/>
<dbReference type="PANTHER" id="PTHR43270:SF8">
    <property type="entry name" value="DI- AND TRIPEPTIDASE DUG2-RELATED"/>
    <property type="match status" value="1"/>
</dbReference>
<keyword evidence="4" id="KW-0732">Signal</keyword>
<dbReference type="InterPro" id="IPR011650">
    <property type="entry name" value="Peptidase_M20_dimer"/>
</dbReference>
<protein>
    <submittedName>
        <fullName evidence="6">M20/M25/M40 family metallo-hydrolase</fullName>
    </submittedName>
</protein>
<dbReference type="EMBL" id="CP136051">
    <property type="protein sequence ID" value="WOK05031.1"/>
    <property type="molecule type" value="Genomic_DNA"/>
</dbReference>
<organism evidence="6 7">
    <name type="scientific">Imperialibacter roseus</name>
    <dbReference type="NCBI Taxonomy" id="1324217"/>
    <lineage>
        <taxon>Bacteria</taxon>
        <taxon>Pseudomonadati</taxon>
        <taxon>Bacteroidota</taxon>
        <taxon>Cytophagia</taxon>
        <taxon>Cytophagales</taxon>
        <taxon>Flammeovirgaceae</taxon>
        <taxon>Imperialibacter</taxon>
    </lineage>
</organism>
<dbReference type="Pfam" id="PF01546">
    <property type="entry name" value="Peptidase_M20"/>
    <property type="match status" value="1"/>
</dbReference>
<name>A0ABZ0IMP6_9BACT</name>
<dbReference type="Gene3D" id="3.40.630.10">
    <property type="entry name" value="Zn peptidases"/>
    <property type="match status" value="1"/>
</dbReference>
<evidence type="ECO:0000259" key="5">
    <source>
        <dbReference type="Pfam" id="PF07687"/>
    </source>
</evidence>
<evidence type="ECO:0000313" key="7">
    <source>
        <dbReference type="Proteomes" id="UP001302349"/>
    </source>
</evidence>
<dbReference type="InterPro" id="IPR051458">
    <property type="entry name" value="Cyt/Met_Dipeptidase"/>
</dbReference>
<evidence type="ECO:0000256" key="2">
    <source>
        <dbReference type="ARBA" id="ARBA00022723"/>
    </source>
</evidence>
<reference evidence="6 7" key="1">
    <citation type="journal article" date="2023" name="Microbiol. Resour. Announc.">
        <title>Complete Genome Sequence of Imperialibacter roseus strain P4T.</title>
        <authorList>
            <person name="Tizabi D.R."/>
            <person name="Bachvaroff T."/>
            <person name="Hill R.T."/>
        </authorList>
    </citation>
    <scope>NUCLEOTIDE SEQUENCE [LARGE SCALE GENOMIC DNA]</scope>
    <source>
        <strain evidence="6 7">P4T</strain>
    </source>
</reference>
<feature type="domain" description="Peptidase M20 dimerisation" evidence="5">
    <location>
        <begin position="236"/>
        <end position="388"/>
    </location>
</feature>
<keyword evidence="3" id="KW-0378">Hydrolase</keyword>
<dbReference type="SUPFAM" id="SSF53187">
    <property type="entry name" value="Zn-dependent exopeptidases"/>
    <property type="match status" value="1"/>
</dbReference>
<dbReference type="Gene3D" id="3.30.70.360">
    <property type="match status" value="1"/>
</dbReference>
<gene>
    <name evidence="6" type="ORF">RT717_18275</name>
</gene>
<feature type="chain" id="PRO_5045663045" evidence="4">
    <location>
        <begin position="21"/>
        <end position="507"/>
    </location>
</feature>
<feature type="signal peptide" evidence="4">
    <location>
        <begin position="1"/>
        <end position="20"/>
    </location>
</feature>
<keyword evidence="1" id="KW-0645">Protease</keyword>
<keyword evidence="2" id="KW-0479">Metal-binding</keyword>
<accession>A0ABZ0IMP6</accession>